<evidence type="ECO:0000313" key="1">
    <source>
        <dbReference type="EMBL" id="GAI01628.1"/>
    </source>
</evidence>
<organism evidence="1">
    <name type="scientific">marine sediment metagenome</name>
    <dbReference type="NCBI Taxonomy" id="412755"/>
    <lineage>
        <taxon>unclassified sequences</taxon>
        <taxon>metagenomes</taxon>
        <taxon>ecological metagenomes</taxon>
    </lineage>
</organism>
<protein>
    <submittedName>
        <fullName evidence="1">Uncharacterized protein</fullName>
    </submittedName>
</protein>
<name>X1K4Y7_9ZZZZ</name>
<comment type="caution">
    <text evidence="1">The sequence shown here is derived from an EMBL/GenBank/DDBJ whole genome shotgun (WGS) entry which is preliminary data.</text>
</comment>
<dbReference type="Gene3D" id="3.40.190.10">
    <property type="entry name" value="Periplasmic binding protein-like II"/>
    <property type="match status" value="1"/>
</dbReference>
<dbReference type="Pfam" id="PF12974">
    <property type="entry name" value="Phosphonate-bd"/>
    <property type="match status" value="1"/>
</dbReference>
<reference evidence="1" key="1">
    <citation type="journal article" date="2014" name="Front. Microbiol.">
        <title>High frequency of phylogenetically diverse reductive dehalogenase-homologous genes in deep subseafloor sedimentary metagenomes.</title>
        <authorList>
            <person name="Kawai M."/>
            <person name="Futagami T."/>
            <person name="Toyoda A."/>
            <person name="Takaki Y."/>
            <person name="Nishi S."/>
            <person name="Hori S."/>
            <person name="Arai W."/>
            <person name="Tsubouchi T."/>
            <person name="Morono Y."/>
            <person name="Uchiyama I."/>
            <person name="Ito T."/>
            <person name="Fujiyama A."/>
            <person name="Inagaki F."/>
            <person name="Takami H."/>
        </authorList>
    </citation>
    <scope>NUCLEOTIDE SEQUENCE</scope>
    <source>
        <strain evidence="1">Expedition CK06-06</strain>
    </source>
</reference>
<dbReference type="AlphaFoldDB" id="X1K4Y7"/>
<proteinExistence type="predicted"/>
<dbReference type="SUPFAM" id="SSF53850">
    <property type="entry name" value="Periplasmic binding protein-like II"/>
    <property type="match status" value="1"/>
</dbReference>
<gene>
    <name evidence="1" type="ORF">S06H3_05299</name>
</gene>
<sequence length="70" mass="7341">MPSGDTPEIIESADIMANLLSEKTGYVINGEVATSYTAVIEAMGTGKAHMGTLATFAYILAHEKYGVDCA</sequence>
<accession>X1K4Y7</accession>
<dbReference type="EMBL" id="BARV01001948">
    <property type="protein sequence ID" value="GAI01628.1"/>
    <property type="molecule type" value="Genomic_DNA"/>
</dbReference>
<feature type="non-terminal residue" evidence="1">
    <location>
        <position position="70"/>
    </location>
</feature>